<organism evidence="4 5">
    <name type="scientific">Guopingia tenuis</name>
    <dbReference type="NCBI Taxonomy" id="2763656"/>
    <lineage>
        <taxon>Bacteria</taxon>
        <taxon>Bacillati</taxon>
        <taxon>Bacillota</taxon>
        <taxon>Clostridia</taxon>
        <taxon>Christensenellales</taxon>
        <taxon>Christensenellaceae</taxon>
        <taxon>Guopingia</taxon>
    </lineage>
</organism>
<keyword evidence="2" id="KW-0515">Mutator protein</keyword>
<protein>
    <recommendedName>
        <fullName evidence="2">DNA polymerase IV</fullName>
        <shortName evidence="2">Pol IV</shortName>
        <ecNumber evidence="2">2.7.7.7</ecNumber>
    </recommendedName>
</protein>
<sequence>MDRTIFHCDCNSFYASAELLSRPDLRDKPVAVCGNPENRHGIILAKNEAAKAFGVVTAETIGRAQGKCPGLILLPAHHELYARLSRQINAIYCRYTDQVEPFSIDESWLDVTGSLPYFKKTGQELADELRAAVRQETGVTISVGVSFNKVLAKMGSDYKKPDATTLFTRENFKERIYPLPVSALLFAGRAARRVFARLGIATIGQLAGYPREQLVELLGKTGGTLWDYAHGIDDTPVKHWGERDPIKTIGNSITFRRNLQGLYDIRIALTALSDKVSSRLIRHGLKCRTLQLQIRDPDFRTISRQRPLPHPTYLQKDLFDAALSLLSSSWDLDKPIRMLSLTGAQLAPAEEAGWGQLSLFEPQAPEELKKRESLELMVEDLRRRFGADCVTRASILHNDLGIDTALSGRKGSLERQEPGNTES</sequence>
<evidence type="ECO:0000256" key="2">
    <source>
        <dbReference type="HAMAP-Rule" id="MF_01113"/>
    </source>
</evidence>
<dbReference type="Pfam" id="PF00817">
    <property type="entry name" value="IMS"/>
    <property type="match status" value="1"/>
</dbReference>
<dbReference type="InterPro" id="IPR050116">
    <property type="entry name" value="DNA_polymerase-Y"/>
</dbReference>
<feature type="domain" description="UmuC" evidence="3">
    <location>
        <begin position="5"/>
        <end position="188"/>
    </location>
</feature>
<dbReference type="SUPFAM" id="SSF100879">
    <property type="entry name" value="Lesion bypass DNA polymerase (Y-family), little finger domain"/>
    <property type="match status" value="1"/>
</dbReference>
<dbReference type="GO" id="GO:0006261">
    <property type="term" value="P:DNA-templated DNA replication"/>
    <property type="evidence" value="ECO:0007669"/>
    <property type="project" value="UniProtKB-UniRule"/>
</dbReference>
<dbReference type="GO" id="GO:0000287">
    <property type="term" value="F:magnesium ion binding"/>
    <property type="evidence" value="ECO:0007669"/>
    <property type="project" value="UniProtKB-UniRule"/>
</dbReference>
<dbReference type="InterPro" id="IPR043502">
    <property type="entry name" value="DNA/RNA_pol_sf"/>
</dbReference>
<comment type="similarity">
    <text evidence="1 2">Belongs to the DNA polymerase type-Y family.</text>
</comment>
<evidence type="ECO:0000313" key="4">
    <source>
        <dbReference type="EMBL" id="MBC8538810.1"/>
    </source>
</evidence>
<dbReference type="Proteomes" id="UP000617951">
    <property type="component" value="Unassembled WGS sequence"/>
</dbReference>
<name>A0A926DH37_9FIRM</name>
<comment type="subunit">
    <text evidence="2">Monomer.</text>
</comment>
<dbReference type="Gene3D" id="1.10.150.20">
    <property type="entry name" value="5' to 3' exonuclease, C-terminal subdomain"/>
    <property type="match status" value="1"/>
</dbReference>
<dbReference type="EMBL" id="JACRSS010000003">
    <property type="protein sequence ID" value="MBC8538810.1"/>
    <property type="molecule type" value="Genomic_DNA"/>
</dbReference>
<keyword evidence="2" id="KW-0227">DNA damage</keyword>
<keyword evidence="2" id="KW-0808">Transferase</keyword>
<feature type="active site" evidence="2">
    <location>
        <position position="106"/>
    </location>
</feature>
<dbReference type="SUPFAM" id="SSF56672">
    <property type="entry name" value="DNA/RNA polymerases"/>
    <property type="match status" value="1"/>
</dbReference>
<comment type="catalytic activity">
    <reaction evidence="2">
        <text>DNA(n) + a 2'-deoxyribonucleoside 5'-triphosphate = DNA(n+1) + diphosphate</text>
        <dbReference type="Rhea" id="RHEA:22508"/>
        <dbReference type="Rhea" id="RHEA-COMP:17339"/>
        <dbReference type="Rhea" id="RHEA-COMP:17340"/>
        <dbReference type="ChEBI" id="CHEBI:33019"/>
        <dbReference type="ChEBI" id="CHEBI:61560"/>
        <dbReference type="ChEBI" id="CHEBI:173112"/>
        <dbReference type="EC" id="2.7.7.7"/>
    </reaction>
</comment>
<dbReference type="Pfam" id="PF11799">
    <property type="entry name" value="IMS_C"/>
    <property type="match status" value="1"/>
</dbReference>
<feature type="site" description="Substrate discrimination" evidence="2">
    <location>
        <position position="14"/>
    </location>
</feature>
<keyword evidence="2" id="KW-0548">Nucleotidyltransferase</keyword>
<dbReference type="PANTHER" id="PTHR11076">
    <property type="entry name" value="DNA REPAIR POLYMERASE UMUC / TRANSFERASE FAMILY MEMBER"/>
    <property type="match status" value="1"/>
</dbReference>
<reference evidence="4" key="1">
    <citation type="submission" date="2020-08" db="EMBL/GenBank/DDBJ databases">
        <title>Genome public.</title>
        <authorList>
            <person name="Liu C."/>
            <person name="Sun Q."/>
        </authorList>
    </citation>
    <scope>NUCLEOTIDE SEQUENCE</scope>
    <source>
        <strain evidence="4">NSJ-63</strain>
    </source>
</reference>
<dbReference type="InterPro" id="IPR017961">
    <property type="entry name" value="DNA_pol_Y-fam_little_finger"/>
</dbReference>
<dbReference type="GO" id="GO:0003684">
    <property type="term" value="F:damaged DNA binding"/>
    <property type="evidence" value="ECO:0007669"/>
    <property type="project" value="InterPro"/>
</dbReference>
<feature type="binding site" evidence="2">
    <location>
        <position position="105"/>
    </location>
    <ligand>
        <name>Mg(2+)</name>
        <dbReference type="ChEBI" id="CHEBI:18420"/>
    </ligand>
</feature>
<keyword evidence="2" id="KW-0239">DNA-directed DNA polymerase</keyword>
<keyword evidence="5" id="KW-1185">Reference proteome</keyword>
<dbReference type="GO" id="GO:0042276">
    <property type="term" value="P:error-prone translesion synthesis"/>
    <property type="evidence" value="ECO:0007669"/>
    <property type="project" value="TreeGrafter"/>
</dbReference>
<dbReference type="PANTHER" id="PTHR11076:SF33">
    <property type="entry name" value="DNA POLYMERASE KAPPA"/>
    <property type="match status" value="1"/>
</dbReference>
<dbReference type="PROSITE" id="PS50173">
    <property type="entry name" value="UMUC"/>
    <property type="match status" value="1"/>
</dbReference>
<evidence type="ECO:0000259" key="3">
    <source>
        <dbReference type="PROSITE" id="PS50173"/>
    </source>
</evidence>
<keyword evidence="2" id="KW-0238">DNA-binding</keyword>
<evidence type="ECO:0000256" key="1">
    <source>
        <dbReference type="ARBA" id="ARBA00010945"/>
    </source>
</evidence>
<dbReference type="HAMAP" id="MF_01113">
    <property type="entry name" value="DNApol_IV"/>
    <property type="match status" value="1"/>
</dbReference>
<dbReference type="GO" id="GO:0003887">
    <property type="term" value="F:DNA-directed DNA polymerase activity"/>
    <property type="evidence" value="ECO:0007669"/>
    <property type="project" value="UniProtKB-UniRule"/>
</dbReference>
<dbReference type="InterPro" id="IPR036775">
    <property type="entry name" value="DNA_pol_Y-fam_lit_finger_sf"/>
</dbReference>
<dbReference type="GO" id="GO:0005829">
    <property type="term" value="C:cytosol"/>
    <property type="evidence" value="ECO:0007669"/>
    <property type="project" value="TreeGrafter"/>
</dbReference>
<keyword evidence="2" id="KW-0963">Cytoplasm</keyword>
<accession>A0A926DH37</accession>
<keyword evidence="2" id="KW-0235">DNA replication</keyword>
<feature type="binding site" evidence="2">
    <location>
        <position position="9"/>
    </location>
    <ligand>
        <name>Mg(2+)</name>
        <dbReference type="ChEBI" id="CHEBI:18420"/>
    </ligand>
</feature>
<dbReference type="GO" id="GO:0009432">
    <property type="term" value="P:SOS response"/>
    <property type="evidence" value="ECO:0007669"/>
    <property type="project" value="TreeGrafter"/>
</dbReference>
<comment type="caution">
    <text evidence="4">The sequence shown here is derived from an EMBL/GenBank/DDBJ whole genome shotgun (WGS) entry which is preliminary data.</text>
</comment>
<dbReference type="GO" id="GO:0006281">
    <property type="term" value="P:DNA repair"/>
    <property type="evidence" value="ECO:0007669"/>
    <property type="project" value="UniProtKB-UniRule"/>
</dbReference>
<dbReference type="InterPro" id="IPR043128">
    <property type="entry name" value="Rev_trsase/Diguanyl_cyclase"/>
</dbReference>
<dbReference type="Gene3D" id="3.30.1490.100">
    <property type="entry name" value="DNA polymerase, Y-family, little finger domain"/>
    <property type="match status" value="1"/>
</dbReference>
<evidence type="ECO:0000313" key="5">
    <source>
        <dbReference type="Proteomes" id="UP000617951"/>
    </source>
</evidence>
<dbReference type="RefSeq" id="WP_249280486.1">
    <property type="nucleotide sequence ID" value="NZ_JACRSS010000003.1"/>
</dbReference>
<keyword evidence="2" id="KW-0234">DNA repair</keyword>
<comment type="cofactor">
    <cofactor evidence="2">
        <name>Mg(2+)</name>
        <dbReference type="ChEBI" id="CHEBI:18420"/>
    </cofactor>
    <text evidence="2">Binds 2 magnesium ions per subunit.</text>
</comment>
<comment type="function">
    <text evidence="2">Poorly processive, error-prone DNA polymerase involved in untargeted mutagenesis. Copies undamaged DNA at stalled replication forks, which arise in vivo from mismatched or misaligned primer ends. These misaligned primers can be extended by PolIV. Exhibits no 3'-5' exonuclease (proofreading) activity. May be involved in translesional synthesis, in conjunction with the beta clamp from PolIII.</text>
</comment>
<gene>
    <name evidence="2" type="primary">dinB</name>
    <name evidence="4" type="ORF">H8693_07660</name>
</gene>
<keyword evidence="2" id="KW-0460">Magnesium</keyword>
<keyword evidence="2" id="KW-0479">Metal-binding</keyword>
<dbReference type="Gene3D" id="3.30.70.270">
    <property type="match status" value="1"/>
</dbReference>
<dbReference type="InterPro" id="IPR001126">
    <property type="entry name" value="UmuC"/>
</dbReference>
<dbReference type="InterPro" id="IPR022880">
    <property type="entry name" value="DNApol_IV"/>
</dbReference>
<dbReference type="EC" id="2.7.7.7" evidence="2"/>
<comment type="subcellular location">
    <subcellularLocation>
        <location evidence="2">Cytoplasm</location>
    </subcellularLocation>
</comment>
<dbReference type="Gene3D" id="3.40.1170.60">
    <property type="match status" value="1"/>
</dbReference>
<proteinExistence type="inferred from homology"/>
<dbReference type="CDD" id="cd03586">
    <property type="entry name" value="PolY_Pol_IV_kappa"/>
    <property type="match status" value="1"/>
</dbReference>
<dbReference type="AlphaFoldDB" id="A0A926DH37"/>